<proteinExistence type="predicted"/>
<evidence type="ECO:0000313" key="2">
    <source>
        <dbReference type="Proteomes" id="UP000521943"/>
    </source>
</evidence>
<protein>
    <submittedName>
        <fullName evidence="1">Uncharacterized protein</fullName>
    </submittedName>
</protein>
<comment type="caution">
    <text evidence="1">The sequence shown here is derived from an EMBL/GenBank/DDBJ whole genome shotgun (WGS) entry which is preliminary data.</text>
</comment>
<reference evidence="1 2" key="1">
    <citation type="submission" date="2020-07" db="EMBL/GenBank/DDBJ databases">
        <title>Comparative genomics of pyrophilous fungi reveals a link between fire events and developmental genes.</title>
        <authorList>
            <consortium name="DOE Joint Genome Institute"/>
            <person name="Steindorff A.S."/>
            <person name="Carver A."/>
            <person name="Calhoun S."/>
            <person name="Stillman K."/>
            <person name="Liu H."/>
            <person name="Lipzen A."/>
            <person name="Pangilinan J."/>
            <person name="Labutti K."/>
            <person name="Bruns T.D."/>
            <person name="Grigoriev I.V."/>
        </authorList>
    </citation>
    <scope>NUCLEOTIDE SEQUENCE [LARGE SCALE GENOMIC DNA]</scope>
    <source>
        <strain evidence="1 2">CBS 144469</strain>
    </source>
</reference>
<organism evidence="1 2">
    <name type="scientific">Ephemerocybe angulata</name>
    <dbReference type="NCBI Taxonomy" id="980116"/>
    <lineage>
        <taxon>Eukaryota</taxon>
        <taxon>Fungi</taxon>
        <taxon>Dikarya</taxon>
        <taxon>Basidiomycota</taxon>
        <taxon>Agaricomycotina</taxon>
        <taxon>Agaricomycetes</taxon>
        <taxon>Agaricomycetidae</taxon>
        <taxon>Agaricales</taxon>
        <taxon>Agaricineae</taxon>
        <taxon>Psathyrellaceae</taxon>
        <taxon>Ephemerocybe</taxon>
    </lineage>
</organism>
<name>A0A8H6HEW2_9AGAR</name>
<dbReference type="Proteomes" id="UP000521943">
    <property type="component" value="Unassembled WGS sequence"/>
</dbReference>
<dbReference type="EMBL" id="JACGCI010000113">
    <property type="protein sequence ID" value="KAF6744867.1"/>
    <property type="molecule type" value="Genomic_DNA"/>
</dbReference>
<dbReference type="OrthoDB" id="3100975at2759"/>
<evidence type="ECO:0000313" key="1">
    <source>
        <dbReference type="EMBL" id="KAF6744867.1"/>
    </source>
</evidence>
<gene>
    <name evidence="1" type="ORF">DFP72DRAFT_857039</name>
</gene>
<sequence>MSPEVAESRQGAASWTCTTDRMGGGDVPFTTVAGLPTFPIRTGRSITHQAQSRVCHPAAHFGVLPGLNRHPRPLRRTYAMTFPLDAHTTPTPVRHSAVGRTQNEAPFTTVSELVDDSPTSIALGRTILLDQFQLCSPDSPRLHAQGPSDKIDGGGPALPYQSMPGSPDPILAGLSFIPTIESESPGSKMYSFSAGTITEPCSPQAAAMHPDYLPTTPRLTSNKVQTEQVEGSSLVGNLLAEPYQPSRSEADYDIGYRENHNSNTEYHLEVVEDLQENMAWHDMPTWNEDIHSAPPSPGLQVAPGLVPGGPVDLLIDGQVYHEMTVRTLRACKFQKFNPLRPTKSALDIVISFGQWFGKGITKSELRQILRLCHACGNFMYVERRGTHQCEAAAIQVQAQDFDFVSSLLSFNFSSGLDYEDLRHLIMTCGGCSRICLRAAIMYHECPPKSRRQ</sequence>
<dbReference type="AlphaFoldDB" id="A0A8H6HEW2"/>
<keyword evidence="2" id="KW-1185">Reference proteome</keyword>
<accession>A0A8H6HEW2</accession>